<feature type="domain" description="Calcineurin-like phosphoesterase" evidence="2">
    <location>
        <begin position="149"/>
        <end position="311"/>
    </location>
</feature>
<evidence type="ECO:0000256" key="1">
    <source>
        <dbReference type="SAM" id="Phobius"/>
    </source>
</evidence>
<dbReference type="GO" id="GO:0016787">
    <property type="term" value="F:hydrolase activity"/>
    <property type="evidence" value="ECO:0007669"/>
    <property type="project" value="InterPro"/>
</dbReference>
<dbReference type="InterPro" id="IPR004843">
    <property type="entry name" value="Calcineurin-like_PHP"/>
</dbReference>
<dbReference type="SUPFAM" id="SSF56300">
    <property type="entry name" value="Metallo-dependent phosphatases"/>
    <property type="match status" value="1"/>
</dbReference>
<dbReference type="STRING" id="1314751.GCA_001591425_03399"/>
<dbReference type="PANTHER" id="PTHR31302:SF0">
    <property type="entry name" value="TRANSMEMBRANE PROTEIN WITH METALLOPHOSPHOESTERASE DOMAIN"/>
    <property type="match status" value="1"/>
</dbReference>
<dbReference type="EMBL" id="CP018866">
    <property type="protein sequence ID" value="AST89915.1"/>
    <property type="molecule type" value="Genomic_DNA"/>
</dbReference>
<dbReference type="RefSeq" id="WP_066418838.1">
    <property type="nucleotide sequence ID" value="NZ_CP018866.1"/>
</dbReference>
<keyword evidence="1" id="KW-0472">Membrane</keyword>
<evidence type="ECO:0000313" key="3">
    <source>
        <dbReference type="EMBL" id="AST89915.1"/>
    </source>
</evidence>
<gene>
    <name evidence="3" type="ORF">BC6307_00795</name>
</gene>
<dbReference type="InterPro" id="IPR029052">
    <property type="entry name" value="Metallo-depent_PP-like"/>
</dbReference>
<feature type="transmembrane region" description="Helical" evidence="1">
    <location>
        <begin position="6"/>
        <end position="30"/>
    </location>
</feature>
<dbReference type="Proteomes" id="UP000215224">
    <property type="component" value="Chromosome"/>
</dbReference>
<proteinExistence type="predicted"/>
<reference evidence="3 4" key="1">
    <citation type="submission" date="2016-12" db="EMBL/GenBank/DDBJ databases">
        <title>The whole genome sequencing and assembly of Bacillus cohnii DSM 6307T strain.</title>
        <authorList>
            <person name="Lee Y.-J."/>
            <person name="Yi H."/>
            <person name="Bahn Y.-S."/>
            <person name="Kim J.F."/>
            <person name="Lee D.-W."/>
        </authorList>
    </citation>
    <scope>NUCLEOTIDE SEQUENCE [LARGE SCALE GENOMIC DNA]</scope>
    <source>
        <strain evidence="3 4">DSM 6307</strain>
    </source>
</reference>
<dbReference type="CDD" id="cd07385">
    <property type="entry name" value="MPP_YkuE_C"/>
    <property type="match status" value="1"/>
</dbReference>
<name>A0A223KK90_9BACI</name>
<accession>A0A223KK90</accession>
<keyword evidence="1" id="KW-1133">Transmembrane helix</keyword>
<keyword evidence="1" id="KW-0812">Transmembrane</keyword>
<feature type="transmembrane region" description="Helical" evidence="1">
    <location>
        <begin position="73"/>
        <end position="95"/>
    </location>
</feature>
<dbReference type="AlphaFoldDB" id="A0A223KK90"/>
<dbReference type="Gene3D" id="3.60.21.10">
    <property type="match status" value="1"/>
</dbReference>
<dbReference type="KEGG" id="bcoh:BC6307_00795"/>
<feature type="transmembrane region" description="Helical" evidence="1">
    <location>
        <begin position="107"/>
        <end position="128"/>
    </location>
</feature>
<dbReference type="InterPro" id="IPR051158">
    <property type="entry name" value="Metallophosphoesterase_sf"/>
</dbReference>
<protein>
    <submittedName>
        <fullName evidence="3">Phosphoesterase</fullName>
    </submittedName>
</protein>
<dbReference type="PANTHER" id="PTHR31302">
    <property type="entry name" value="TRANSMEMBRANE PROTEIN WITH METALLOPHOSPHOESTERASE DOMAIN-RELATED"/>
    <property type="match status" value="1"/>
</dbReference>
<evidence type="ECO:0000259" key="2">
    <source>
        <dbReference type="Pfam" id="PF00149"/>
    </source>
</evidence>
<sequence length="370" mass="42170">MMIFFGLFFLVVYAALVYYIGRSVWGLMLVRGRRSVSWKFKLLYIITLTVVSTSFIVGRFFDNTILHIIGSFWMALFYLMVILLPVLHLTVWLLGFTKIPRIHIDRWARVIVFSVVIFVISFGVYNAYTPTVNQYDVTVEKEVEMESLNIVMASDMHFGVLSGKNHAKKMVEQINALQPDVVIFPGDIVDDDIDPFVDKNIAEVLAQINAPYGVYASLGNHDKHNGPIEKLIDVIEEGNVTVLYDDFILIDDHFYIIGRKDRTDRNREELAVLTANLDKSKPLILVDHQPYDLDVAQEQGIDLMLSGHTHYGQVFPGNLITGKIYENDWGYLQLEQLHSIVSSGYGFWGPPIRIGSRSEIVQIVVSFLTE</sequence>
<feature type="transmembrane region" description="Helical" evidence="1">
    <location>
        <begin position="42"/>
        <end position="61"/>
    </location>
</feature>
<organism evidence="3 4">
    <name type="scientific">Sutcliffiella cohnii</name>
    <dbReference type="NCBI Taxonomy" id="33932"/>
    <lineage>
        <taxon>Bacteria</taxon>
        <taxon>Bacillati</taxon>
        <taxon>Bacillota</taxon>
        <taxon>Bacilli</taxon>
        <taxon>Bacillales</taxon>
        <taxon>Bacillaceae</taxon>
        <taxon>Sutcliffiella</taxon>
    </lineage>
</organism>
<evidence type="ECO:0000313" key="4">
    <source>
        <dbReference type="Proteomes" id="UP000215224"/>
    </source>
</evidence>
<dbReference type="Pfam" id="PF00149">
    <property type="entry name" value="Metallophos"/>
    <property type="match status" value="1"/>
</dbReference>
<keyword evidence="4" id="KW-1185">Reference proteome</keyword>